<name>A0A1I4Q085_9HYPH</name>
<keyword evidence="2" id="KW-1185">Reference proteome</keyword>
<organism evidence="1 2">
    <name type="scientific">Methylobacterium pseudosasicola</name>
    <dbReference type="NCBI Taxonomy" id="582667"/>
    <lineage>
        <taxon>Bacteria</taxon>
        <taxon>Pseudomonadati</taxon>
        <taxon>Pseudomonadota</taxon>
        <taxon>Alphaproteobacteria</taxon>
        <taxon>Hyphomicrobiales</taxon>
        <taxon>Methylobacteriaceae</taxon>
        <taxon>Methylobacterium</taxon>
    </lineage>
</organism>
<dbReference type="Proteomes" id="UP000199048">
    <property type="component" value="Unassembled WGS sequence"/>
</dbReference>
<protein>
    <submittedName>
        <fullName evidence="1">Uncharacterized protein</fullName>
    </submittedName>
</protein>
<dbReference type="EMBL" id="FOTK01000027">
    <property type="protein sequence ID" value="SFM33404.1"/>
    <property type="molecule type" value="Genomic_DNA"/>
</dbReference>
<gene>
    <name evidence="1" type="ORF">SAMN05192568_102762</name>
</gene>
<proteinExistence type="predicted"/>
<dbReference type="AlphaFoldDB" id="A0A1I4Q085"/>
<evidence type="ECO:0000313" key="1">
    <source>
        <dbReference type="EMBL" id="SFM33404.1"/>
    </source>
</evidence>
<accession>A0A1I4Q085</accession>
<reference evidence="2" key="1">
    <citation type="submission" date="2016-10" db="EMBL/GenBank/DDBJ databases">
        <authorList>
            <person name="Varghese N."/>
            <person name="Submissions S."/>
        </authorList>
    </citation>
    <scope>NUCLEOTIDE SEQUENCE [LARGE SCALE GENOMIC DNA]</scope>
    <source>
        <strain evidence="2">BL36</strain>
    </source>
</reference>
<evidence type="ECO:0000313" key="2">
    <source>
        <dbReference type="Proteomes" id="UP000199048"/>
    </source>
</evidence>
<sequence>MLHKQRLREKFSLAVALDIRFGAASEACQMSDRDAKPKVRFQASTQLPQLTQLGHLSYCAVCQLYSSFPDN</sequence>